<keyword evidence="8" id="KW-1185">Reference proteome</keyword>
<evidence type="ECO:0000256" key="3">
    <source>
        <dbReference type="ARBA" id="ARBA00022989"/>
    </source>
</evidence>
<keyword evidence="3 5" id="KW-1133">Transmembrane helix</keyword>
<dbReference type="Pfam" id="PF13664">
    <property type="entry name" value="DUF4149"/>
    <property type="match status" value="1"/>
</dbReference>
<evidence type="ECO:0000256" key="1">
    <source>
        <dbReference type="ARBA" id="ARBA00004370"/>
    </source>
</evidence>
<dbReference type="EMBL" id="KZ996861">
    <property type="protein sequence ID" value="RKO88214.1"/>
    <property type="molecule type" value="Genomic_DNA"/>
</dbReference>
<evidence type="ECO:0000259" key="6">
    <source>
        <dbReference type="Pfam" id="PF13664"/>
    </source>
</evidence>
<evidence type="ECO:0000256" key="5">
    <source>
        <dbReference type="SAM" id="Phobius"/>
    </source>
</evidence>
<accession>A0A4P9W786</accession>
<keyword evidence="4 5" id="KW-0472">Membrane</keyword>
<organism evidence="7 8">
    <name type="scientific">Blyttiomyces helicus</name>
    <dbReference type="NCBI Taxonomy" id="388810"/>
    <lineage>
        <taxon>Eukaryota</taxon>
        <taxon>Fungi</taxon>
        <taxon>Fungi incertae sedis</taxon>
        <taxon>Chytridiomycota</taxon>
        <taxon>Chytridiomycota incertae sedis</taxon>
        <taxon>Chytridiomycetes</taxon>
        <taxon>Chytridiomycetes incertae sedis</taxon>
        <taxon>Blyttiomyces</taxon>
    </lineage>
</organism>
<evidence type="ECO:0000256" key="4">
    <source>
        <dbReference type="ARBA" id="ARBA00023136"/>
    </source>
</evidence>
<comment type="subcellular location">
    <subcellularLocation>
        <location evidence="1">Membrane</location>
    </subcellularLocation>
</comment>
<dbReference type="OrthoDB" id="1641132at2759"/>
<sequence>MALSGEKLLTFLPGFHILVLGLLTGMVFHTTFINGLIQFKHLPKHMFGNLQSKQFPPYFLLQTIFSAILIPTSCHLHGLSFIEFLPRFVKAMERPADMNLGDFALNGLVLGLCSGLINLVYLGPETTRIMFDRHKLEKAGKEVPSSINSLFAWLHGIGSLLNLLTLAGAVLCSIWTGSLIKL</sequence>
<reference evidence="8" key="1">
    <citation type="journal article" date="2018" name="Nat. Microbiol.">
        <title>Leveraging single-cell genomics to expand the fungal tree of life.</title>
        <authorList>
            <person name="Ahrendt S.R."/>
            <person name="Quandt C.A."/>
            <person name="Ciobanu D."/>
            <person name="Clum A."/>
            <person name="Salamov A."/>
            <person name="Andreopoulos B."/>
            <person name="Cheng J.F."/>
            <person name="Woyke T."/>
            <person name="Pelin A."/>
            <person name="Henrissat B."/>
            <person name="Reynolds N.K."/>
            <person name="Benny G.L."/>
            <person name="Smith M.E."/>
            <person name="James T.Y."/>
            <person name="Grigoriev I.V."/>
        </authorList>
    </citation>
    <scope>NUCLEOTIDE SEQUENCE [LARGE SCALE GENOMIC DNA]</scope>
</reference>
<name>A0A4P9W786_9FUNG</name>
<keyword evidence="2 5" id="KW-0812">Transmembrane</keyword>
<dbReference type="InterPro" id="IPR053009">
    <property type="entry name" value="Xanthocillin_Biosynth-Assoc"/>
</dbReference>
<gene>
    <name evidence="7" type="ORF">BDK51DRAFT_27196</name>
</gene>
<dbReference type="Proteomes" id="UP000269721">
    <property type="component" value="Unassembled WGS sequence"/>
</dbReference>
<evidence type="ECO:0000313" key="8">
    <source>
        <dbReference type="Proteomes" id="UP000269721"/>
    </source>
</evidence>
<dbReference type="GO" id="GO:0016020">
    <property type="term" value="C:membrane"/>
    <property type="evidence" value="ECO:0007669"/>
    <property type="project" value="UniProtKB-SubCell"/>
</dbReference>
<dbReference type="PANTHER" id="PTHR23241:SF102">
    <property type="entry name" value="LD23009P"/>
    <property type="match status" value="1"/>
</dbReference>
<evidence type="ECO:0000256" key="2">
    <source>
        <dbReference type="ARBA" id="ARBA00022692"/>
    </source>
</evidence>
<protein>
    <recommendedName>
        <fullName evidence="6">TMEM205-like domain-containing protein</fullName>
    </recommendedName>
</protein>
<dbReference type="PANTHER" id="PTHR23241">
    <property type="entry name" value="LATE EMBRYOGENESIS ABUNDANT PLANTS LEA-RELATED"/>
    <property type="match status" value="1"/>
</dbReference>
<feature type="transmembrane region" description="Helical" evidence="5">
    <location>
        <begin position="103"/>
        <end position="123"/>
    </location>
</feature>
<feature type="transmembrane region" description="Helical" evidence="5">
    <location>
        <begin position="150"/>
        <end position="176"/>
    </location>
</feature>
<proteinExistence type="predicted"/>
<dbReference type="AlphaFoldDB" id="A0A4P9W786"/>
<feature type="domain" description="TMEM205-like" evidence="6">
    <location>
        <begin position="18"/>
        <end position="135"/>
    </location>
</feature>
<evidence type="ECO:0000313" key="7">
    <source>
        <dbReference type="EMBL" id="RKO88214.1"/>
    </source>
</evidence>
<dbReference type="InterPro" id="IPR025423">
    <property type="entry name" value="TMEM205-like"/>
</dbReference>
<feature type="transmembrane region" description="Helical" evidence="5">
    <location>
        <begin position="58"/>
        <end position="83"/>
    </location>
</feature>
<feature type="transmembrane region" description="Helical" evidence="5">
    <location>
        <begin position="15"/>
        <end position="37"/>
    </location>
</feature>